<gene>
    <name evidence="1" type="ORF">JJB74_15155</name>
</gene>
<name>A0A934W6A0_9BURK</name>
<proteinExistence type="predicted"/>
<protein>
    <submittedName>
        <fullName evidence="1">Uncharacterized protein</fullName>
    </submittedName>
</protein>
<dbReference type="Proteomes" id="UP000622890">
    <property type="component" value="Unassembled WGS sequence"/>
</dbReference>
<accession>A0A934W6A0</accession>
<evidence type="ECO:0000313" key="1">
    <source>
        <dbReference type="EMBL" id="MBK4735957.1"/>
    </source>
</evidence>
<sequence length="144" mass="16462">MASLKTLSPTMGKVLKCWWPHDEQPNQPGPKWRPVFFWGTAYIDGKKFYAVAYGTTQISERKEAKNGGDVFVPAQVGDSFRRHDGRYDFNDIKLIPATAEFFVQDRVGDRVEMGDFPFSLYPQVRFAMERASVPKRLKALNVVV</sequence>
<organism evidence="1 2">
    <name type="scientific">Noviherbaspirillum pedocola</name>
    <dbReference type="NCBI Taxonomy" id="2801341"/>
    <lineage>
        <taxon>Bacteria</taxon>
        <taxon>Pseudomonadati</taxon>
        <taxon>Pseudomonadota</taxon>
        <taxon>Betaproteobacteria</taxon>
        <taxon>Burkholderiales</taxon>
        <taxon>Oxalobacteraceae</taxon>
        <taxon>Noviherbaspirillum</taxon>
    </lineage>
</organism>
<dbReference type="EMBL" id="JAEPBG010000006">
    <property type="protein sequence ID" value="MBK4735957.1"/>
    <property type="molecule type" value="Genomic_DNA"/>
</dbReference>
<comment type="caution">
    <text evidence="1">The sequence shown here is derived from an EMBL/GenBank/DDBJ whole genome shotgun (WGS) entry which is preliminary data.</text>
</comment>
<evidence type="ECO:0000313" key="2">
    <source>
        <dbReference type="Proteomes" id="UP000622890"/>
    </source>
</evidence>
<reference evidence="1" key="1">
    <citation type="submission" date="2021-01" db="EMBL/GenBank/DDBJ databases">
        <title>Genome sequence of strain Noviherbaspirillum sp. DKR-6.</title>
        <authorList>
            <person name="Chaudhary D.K."/>
        </authorList>
    </citation>
    <scope>NUCLEOTIDE SEQUENCE</scope>
    <source>
        <strain evidence="1">DKR-6</strain>
    </source>
</reference>
<keyword evidence="2" id="KW-1185">Reference proteome</keyword>
<dbReference type="AlphaFoldDB" id="A0A934W6A0"/>
<dbReference type="RefSeq" id="WP_200592891.1">
    <property type="nucleotide sequence ID" value="NZ_JAEPBG010000006.1"/>
</dbReference>